<evidence type="ECO:0000313" key="2">
    <source>
        <dbReference type="EMBL" id="TBN56625.1"/>
    </source>
</evidence>
<evidence type="ECO:0000313" key="3">
    <source>
        <dbReference type="Proteomes" id="UP000294194"/>
    </source>
</evidence>
<sequence length="93" mass="9736">MPSYRVTLVVGALAPGVAPASVLPAARDAALELAVVEASDVQVVSGQARLVVRFAAESRELARQIGGHVASTVGTIAEVESWRITERVKSAWL</sequence>
<accession>A0A4Q9GPT4</accession>
<protein>
    <recommendedName>
        <fullName evidence="4">Asp23/Gls24 family envelope stress response protein</fullName>
    </recommendedName>
</protein>
<dbReference type="AlphaFoldDB" id="A0A4Q9GPT4"/>
<name>A0A4Q9GPT4_9MICO</name>
<dbReference type="EMBL" id="SISG01000001">
    <property type="protein sequence ID" value="TBN56625.1"/>
    <property type="molecule type" value="Genomic_DNA"/>
</dbReference>
<proteinExistence type="predicted"/>
<reference evidence="3" key="1">
    <citation type="submission" date="2019-02" db="EMBL/GenBank/DDBJ databases">
        <title>Glaciihabitans arcticus sp. nov., a psychrotolerant bacterium isolated from polar soil.</title>
        <authorList>
            <person name="Dahal R.H."/>
        </authorList>
    </citation>
    <scope>NUCLEOTIDE SEQUENCE [LARGE SCALE GENOMIC DNA]</scope>
    <source>
        <strain evidence="3">RP-3-7</strain>
    </source>
</reference>
<evidence type="ECO:0008006" key="4">
    <source>
        <dbReference type="Google" id="ProtNLM"/>
    </source>
</evidence>
<comment type="caution">
    <text evidence="2">The sequence shown here is derived from an EMBL/GenBank/DDBJ whole genome shotgun (WGS) entry which is preliminary data.</text>
</comment>
<gene>
    <name evidence="2" type="ORF">EYE40_03995</name>
</gene>
<keyword evidence="3" id="KW-1185">Reference proteome</keyword>
<dbReference type="Proteomes" id="UP000294194">
    <property type="component" value="Unassembled WGS sequence"/>
</dbReference>
<evidence type="ECO:0000256" key="1">
    <source>
        <dbReference type="SAM" id="SignalP"/>
    </source>
</evidence>
<dbReference type="RefSeq" id="WP_130980735.1">
    <property type="nucleotide sequence ID" value="NZ_SISG01000001.1"/>
</dbReference>
<feature type="signal peptide" evidence="1">
    <location>
        <begin position="1"/>
        <end position="20"/>
    </location>
</feature>
<keyword evidence="1" id="KW-0732">Signal</keyword>
<feature type="chain" id="PRO_5039474861" description="Asp23/Gls24 family envelope stress response protein" evidence="1">
    <location>
        <begin position="21"/>
        <end position="93"/>
    </location>
</feature>
<organism evidence="2 3">
    <name type="scientific">Glaciihabitans arcticus</name>
    <dbReference type="NCBI Taxonomy" id="2668039"/>
    <lineage>
        <taxon>Bacteria</taxon>
        <taxon>Bacillati</taxon>
        <taxon>Actinomycetota</taxon>
        <taxon>Actinomycetes</taxon>
        <taxon>Micrococcales</taxon>
        <taxon>Microbacteriaceae</taxon>
        <taxon>Glaciihabitans</taxon>
    </lineage>
</organism>